<feature type="region of interest" description="Disordered" evidence="1">
    <location>
        <begin position="143"/>
        <end position="186"/>
    </location>
</feature>
<gene>
    <name evidence="2" type="ORF">Vafri_18953</name>
</gene>
<dbReference type="AlphaFoldDB" id="A0A8J4FCC5"/>
<name>A0A8J4FCC5_9CHLO</name>
<dbReference type="Proteomes" id="UP000747399">
    <property type="component" value="Unassembled WGS sequence"/>
</dbReference>
<accession>A0A8J4FCC5</accession>
<organism evidence="2 3">
    <name type="scientific">Volvox africanus</name>
    <dbReference type="NCBI Taxonomy" id="51714"/>
    <lineage>
        <taxon>Eukaryota</taxon>
        <taxon>Viridiplantae</taxon>
        <taxon>Chlorophyta</taxon>
        <taxon>core chlorophytes</taxon>
        <taxon>Chlorophyceae</taxon>
        <taxon>CS clade</taxon>
        <taxon>Chlamydomonadales</taxon>
        <taxon>Volvocaceae</taxon>
        <taxon>Volvox</taxon>
    </lineage>
</organism>
<dbReference type="EMBL" id="BNCO01000073">
    <property type="protein sequence ID" value="GIL65154.1"/>
    <property type="molecule type" value="Genomic_DNA"/>
</dbReference>
<keyword evidence="3" id="KW-1185">Reference proteome</keyword>
<evidence type="ECO:0000256" key="1">
    <source>
        <dbReference type="SAM" id="MobiDB-lite"/>
    </source>
</evidence>
<sequence>MPLQRKRGMVVAEPPVLDCPSEALHPVKLENFSPDAAAAAAVAGAVSAGVVASGLKLPIMDQLQRVVGLPWAPAVARKNASGRGGQITAARYSQVIVAEPRRAASMVAATAAAPLPPPTLAAGSVVIDGGGPTVPRTAATLMPPPPPPPLPLGLLQPRQAATTDARKSPVSSACLRKGLIRSPNPT</sequence>
<evidence type="ECO:0000313" key="2">
    <source>
        <dbReference type="EMBL" id="GIL65154.1"/>
    </source>
</evidence>
<protein>
    <submittedName>
        <fullName evidence="2">Uncharacterized protein</fullName>
    </submittedName>
</protein>
<proteinExistence type="predicted"/>
<reference evidence="2" key="1">
    <citation type="journal article" date="2021" name="Proc. Natl. Acad. Sci. U.S.A.">
        <title>Three genomes in the algal genus Volvox reveal the fate of a haploid sex-determining region after a transition to homothallism.</title>
        <authorList>
            <person name="Yamamoto K."/>
            <person name="Hamaji T."/>
            <person name="Kawai-Toyooka H."/>
            <person name="Matsuzaki R."/>
            <person name="Takahashi F."/>
            <person name="Nishimura Y."/>
            <person name="Kawachi M."/>
            <person name="Noguchi H."/>
            <person name="Minakuchi Y."/>
            <person name="Umen J.G."/>
            <person name="Toyoda A."/>
            <person name="Nozaki H."/>
        </authorList>
    </citation>
    <scope>NUCLEOTIDE SEQUENCE</scope>
    <source>
        <strain evidence="2">NIES-3780</strain>
    </source>
</reference>
<comment type="caution">
    <text evidence="2">The sequence shown here is derived from an EMBL/GenBank/DDBJ whole genome shotgun (WGS) entry which is preliminary data.</text>
</comment>
<evidence type="ECO:0000313" key="3">
    <source>
        <dbReference type="Proteomes" id="UP000747399"/>
    </source>
</evidence>